<keyword evidence="2 5" id="KW-0238">DNA-binding</keyword>
<dbReference type="EMBL" id="JAMZEB010000002">
    <property type="protein sequence ID" value="MCP2356885.1"/>
    <property type="molecule type" value="Genomic_DNA"/>
</dbReference>
<dbReference type="SUPFAM" id="SSF46894">
    <property type="entry name" value="C-terminal effector domain of the bipartite response regulators"/>
    <property type="match status" value="1"/>
</dbReference>
<dbReference type="GO" id="GO:0006355">
    <property type="term" value="P:regulation of DNA-templated transcription"/>
    <property type="evidence" value="ECO:0007669"/>
    <property type="project" value="InterPro"/>
</dbReference>
<evidence type="ECO:0000256" key="3">
    <source>
        <dbReference type="ARBA" id="ARBA00023163"/>
    </source>
</evidence>
<dbReference type="InterPro" id="IPR000792">
    <property type="entry name" value="Tscrpt_reg_LuxR_C"/>
</dbReference>
<dbReference type="PANTHER" id="PTHR44688:SF16">
    <property type="entry name" value="DNA-BINDING TRANSCRIPTIONAL ACTIVATOR DEVR_DOSR"/>
    <property type="match status" value="1"/>
</dbReference>
<dbReference type="SMART" id="SM00421">
    <property type="entry name" value="HTH_LUXR"/>
    <property type="match status" value="1"/>
</dbReference>
<evidence type="ECO:0000313" key="6">
    <source>
        <dbReference type="Proteomes" id="UP001139648"/>
    </source>
</evidence>
<evidence type="ECO:0000313" key="5">
    <source>
        <dbReference type="EMBL" id="MCP2356885.1"/>
    </source>
</evidence>
<protein>
    <submittedName>
        <fullName evidence="5">DNA-binding CsgD family transcriptional regulator</fullName>
    </submittedName>
</protein>
<dbReference type="AlphaFoldDB" id="A0A9X2GFU4"/>
<dbReference type="PROSITE" id="PS00622">
    <property type="entry name" value="HTH_LUXR_1"/>
    <property type="match status" value="1"/>
</dbReference>
<proteinExistence type="predicted"/>
<dbReference type="InterPro" id="IPR036388">
    <property type="entry name" value="WH-like_DNA-bd_sf"/>
</dbReference>
<dbReference type="GO" id="GO:0003677">
    <property type="term" value="F:DNA binding"/>
    <property type="evidence" value="ECO:0007669"/>
    <property type="project" value="UniProtKB-KW"/>
</dbReference>
<dbReference type="Proteomes" id="UP001139648">
    <property type="component" value="Unassembled WGS sequence"/>
</dbReference>
<dbReference type="RefSeq" id="WP_253744047.1">
    <property type="nucleotide sequence ID" value="NZ_BAABKA010000063.1"/>
</dbReference>
<dbReference type="PANTHER" id="PTHR44688">
    <property type="entry name" value="DNA-BINDING TRANSCRIPTIONAL ACTIVATOR DEVR_DOSR"/>
    <property type="match status" value="1"/>
</dbReference>
<evidence type="ECO:0000256" key="1">
    <source>
        <dbReference type="ARBA" id="ARBA00023015"/>
    </source>
</evidence>
<reference evidence="5" key="1">
    <citation type="submission" date="2022-06" db="EMBL/GenBank/DDBJ databases">
        <title>Sequencing the genomes of 1000 actinobacteria strains.</title>
        <authorList>
            <person name="Klenk H.-P."/>
        </authorList>
    </citation>
    <scope>NUCLEOTIDE SEQUENCE</scope>
    <source>
        <strain evidence="5">DSM 46694</strain>
    </source>
</reference>
<sequence length="376" mass="40050">MGTIGGLAGVRACAGEQALEVSGKGSEVFAAAARRLRRVVLYDAAAWIGTDPATVLPTSPMRVENIGQEHCEAYWRREYGAHDVLTFRDIARSASPVATLRQATAGNVGRSVRFREFMRPLGYTDNLRAAFRIGAGVWGVVDLFRSGDRPPFDERDLRHVAGLGPEIAPSLAGLAVAVRQEGGTSGALDAPGTALFDADDRVVFADAQAEHWFAELGGSPWLPLTVSLRTGAVTSVVARARAVAAERESGPAVIRVRGGSGRWVSIHASVLQNGRGQAGPVSVVFEPATATQIVPIIVEAYALTPREREVTECVARGHTTAEIAARLRLSSHTVRDHLKAIFTKVDVSSRGELVARLFGEHANPLLHAPDADIAHV</sequence>
<evidence type="ECO:0000259" key="4">
    <source>
        <dbReference type="PROSITE" id="PS50043"/>
    </source>
</evidence>
<gene>
    <name evidence="5" type="ORF">HD597_003905</name>
</gene>
<keyword evidence="3" id="KW-0804">Transcription</keyword>
<name>A0A9X2GFU4_9ACTN</name>
<dbReference type="InterPro" id="IPR016032">
    <property type="entry name" value="Sig_transdc_resp-reg_C-effctor"/>
</dbReference>
<dbReference type="Gene3D" id="1.10.10.10">
    <property type="entry name" value="Winged helix-like DNA-binding domain superfamily/Winged helix DNA-binding domain"/>
    <property type="match status" value="1"/>
</dbReference>
<evidence type="ECO:0000256" key="2">
    <source>
        <dbReference type="ARBA" id="ARBA00023125"/>
    </source>
</evidence>
<keyword evidence="6" id="KW-1185">Reference proteome</keyword>
<dbReference type="PROSITE" id="PS50043">
    <property type="entry name" value="HTH_LUXR_2"/>
    <property type="match status" value="1"/>
</dbReference>
<dbReference type="CDD" id="cd06170">
    <property type="entry name" value="LuxR_C_like"/>
    <property type="match status" value="1"/>
</dbReference>
<dbReference type="Pfam" id="PF00196">
    <property type="entry name" value="GerE"/>
    <property type="match status" value="1"/>
</dbReference>
<comment type="caution">
    <text evidence="5">The sequence shown here is derived from an EMBL/GenBank/DDBJ whole genome shotgun (WGS) entry which is preliminary data.</text>
</comment>
<keyword evidence="1" id="KW-0805">Transcription regulation</keyword>
<organism evidence="5 6">
    <name type="scientific">Nonomuraea thailandensis</name>
    <dbReference type="NCBI Taxonomy" id="1188745"/>
    <lineage>
        <taxon>Bacteria</taxon>
        <taxon>Bacillati</taxon>
        <taxon>Actinomycetota</taxon>
        <taxon>Actinomycetes</taxon>
        <taxon>Streptosporangiales</taxon>
        <taxon>Streptosporangiaceae</taxon>
        <taxon>Nonomuraea</taxon>
    </lineage>
</organism>
<accession>A0A9X2GFU4</accession>
<feature type="domain" description="HTH luxR-type" evidence="4">
    <location>
        <begin position="296"/>
        <end position="361"/>
    </location>
</feature>
<dbReference type="PRINTS" id="PR00038">
    <property type="entry name" value="HTHLUXR"/>
</dbReference>